<sequence length="137" mass="15479">MGAVGTHGLLPPRPRVGAAPGARVVAMPELMVPARLLRHHYQPGQLRLALFLSPTLINVVLSCGANTTLLRLQFPCLYLALLMQSYMQHPSPLFYLFRMAPMLTSCRPRLLITLNIGWLRRRYGSVQLFLRLLVDFQ</sequence>
<dbReference type="EMBL" id="LC340969">
    <property type="protein sequence ID" value="BBB87315.1"/>
    <property type="molecule type" value="Genomic_RNA"/>
</dbReference>
<accession>A0A2Z5WBF5</accession>
<proteinExistence type="predicted"/>
<evidence type="ECO:0000313" key="1">
    <source>
        <dbReference type="EMBL" id="BBB87315.1"/>
    </source>
</evidence>
<protein>
    <submittedName>
        <fullName evidence="1">Uncharacterized protein</fullName>
    </submittedName>
</protein>
<name>A0A2Z5WBF5_9VIRU</name>
<organism evidence="1">
    <name type="scientific">Bat hepatitis E virus</name>
    <dbReference type="NCBI Taxonomy" id="1216472"/>
    <lineage>
        <taxon>Viruses</taxon>
        <taxon>Riboviria</taxon>
        <taxon>Orthornavirae</taxon>
        <taxon>Kitrinoviricota</taxon>
        <taxon>Alsuviricetes</taxon>
        <taxon>Hepelivirales</taxon>
        <taxon>Hepeviridae</taxon>
        <taxon>Orthohepevirinae</taxon>
        <taxon>Chirohepevirus</taxon>
        <taxon>Chirohepevirus eptesici</taxon>
    </lineage>
</organism>
<reference evidence="1" key="1">
    <citation type="journal article" date="2018" name="Virus Genes">
        <title>Detection of bat hepatitis E virus RNA in microbats in Japan.</title>
        <authorList>
            <person name="Kobayashi T."/>
            <person name="Murakami S."/>
            <person name="Yamamoto T."/>
            <person name="Mineshita K."/>
            <person name="Sakuyama M."/>
            <person name="Sasaki R."/>
            <person name="Maeda K."/>
            <person name="Horimoto T."/>
        </authorList>
    </citation>
    <scope>NUCLEOTIDE SEQUENCE</scope>
    <source>
        <strain evidence="1">BtHEV-Ps1</strain>
    </source>
</reference>